<dbReference type="GO" id="GO:0006367">
    <property type="term" value="P:transcription initiation at RNA polymerase II promoter"/>
    <property type="evidence" value="ECO:0007669"/>
    <property type="project" value="InterPro"/>
</dbReference>
<dbReference type="Gene3D" id="1.10.10.10">
    <property type="entry name" value="Winged helix-like DNA-binding domain superfamily/Winged helix DNA-binding domain"/>
    <property type="match status" value="1"/>
</dbReference>
<protein>
    <recommendedName>
        <fullName evidence="1">TFIIF beta subunit HTH domain-containing protein</fullName>
    </recommendedName>
</protein>
<evidence type="ECO:0000313" key="2">
    <source>
        <dbReference type="Ensembl" id="ENSCCRP00000134326.1"/>
    </source>
</evidence>
<dbReference type="InterPro" id="IPR003196">
    <property type="entry name" value="TFIIF_beta"/>
</dbReference>
<reference evidence="2" key="2">
    <citation type="submission" date="2025-09" db="UniProtKB">
        <authorList>
            <consortium name="Ensembl"/>
        </authorList>
    </citation>
    <scope>IDENTIFICATION</scope>
</reference>
<organism evidence="2 3">
    <name type="scientific">Cyprinus carpio carpio</name>
    <dbReference type="NCBI Taxonomy" id="630221"/>
    <lineage>
        <taxon>Eukaryota</taxon>
        <taxon>Metazoa</taxon>
        <taxon>Chordata</taxon>
        <taxon>Craniata</taxon>
        <taxon>Vertebrata</taxon>
        <taxon>Euteleostomi</taxon>
        <taxon>Actinopterygii</taxon>
        <taxon>Neopterygii</taxon>
        <taxon>Teleostei</taxon>
        <taxon>Ostariophysi</taxon>
        <taxon>Cypriniformes</taxon>
        <taxon>Cyprinidae</taxon>
        <taxon>Cyprininae</taxon>
        <taxon>Cyprinus</taxon>
    </lineage>
</organism>
<reference evidence="2" key="1">
    <citation type="submission" date="2025-08" db="UniProtKB">
        <authorList>
            <consortium name="Ensembl"/>
        </authorList>
    </citation>
    <scope>IDENTIFICATION</scope>
</reference>
<keyword evidence="3" id="KW-1185">Reference proteome</keyword>
<dbReference type="InterPro" id="IPR040450">
    <property type="entry name" value="TFIIF_beta_HTH"/>
</dbReference>
<dbReference type="Ensembl" id="ENSCCRT00000142576.1">
    <property type="protein sequence ID" value="ENSCCRP00000134326.1"/>
    <property type="gene ID" value="ENSCCRG00000031696.2"/>
</dbReference>
<dbReference type="SUPFAM" id="SSF46785">
    <property type="entry name" value="Winged helix' DNA-binding domain"/>
    <property type="match status" value="1"/>
</dbReference>
<dbReference type="InterPro" id="IPR036390">
    <property type="entry name" value="WH_DNA-bd_sf"/>
</dbReference>
<accession>A0A9J7ZUQ1</accession>
<dbReference type="InterPro" id="IPR036388">
    <property type="entry name" value="WH-like_DNA-bd_sf"/>
</dbReference>
<evidence type="ECO:0000313" key="3">
    <source>
        <dbReference type="Proteomes" id="UP001108240"/>
    </source>
</evidence>
<dbReference type="PANTHER" id="PTHR10445:SF0">
    <property type="entry name" value="GENERAL TRANSCRIPTION FACTOR IIF SUBUNIT 2"/>
    <property type="match status" value="1"/>
</dbReference>
<dbReference type="PANTHER" id="PTHR10445">
    <property type="entry name" value="GENERAL TRANSCRIPTION FACTOR IIF SUBUNIT 2"/>
    <property type="match status" value="1"/>
</dbReference>
<evidence type="ECO:0000259" key="1">
    <source>
        <dbReference type="Pfam" id="PF02270"/>
    </source>
</evidence>
<dbReference type="Proteomes" id="UP001108240">
    <property type="component" value="Unplaced"/>
</dbReference>
<feature type="domain" description="TFIIF beta subunit HTH" evidence="1">
    <location>
        <begin position="170"/>
        <end position="206"/>
    </location>
</feature>
<dbReference type="Pfam" id="PF02270">
    <property type="entry name" value="TFIIF_beta"/>
    <property type="match status" value="1"/>
</dbReference>
<name>A0A9J7ZUQ1_CYPCA</name>
<sequence>MPELDDVGRHLELFRKAIQAALGDLHQAVLHLLDEGAVAAVDPQTLRALVAVCHLQEGGLALRGLLLLPVLQGLGQLTQPVEVGLASEQPGFLEVIGKHQLAHAQEVQNMPKDGPVAVDEGVAHGVHMHHGLLPHDYLFQQRAGMLGQGMALRGIQVEYEKRKKEEAKCARADKQKVLEVLFSAFEKHQYYNIRDLVDITKQPLVDLLVL</sequence>
<proteinExistence type="predicted"/>
<dbReference type="AlphaFoldDB" id="A0A9J7ZUQ1"/>
<dbReference type="GO" id="GO:0005674">
    <property type="term" value="C:transcription factor TFIIF complex"/>
    <property type="evidence" value="ECO:0007669"/>
    <property type="project" value="InterPro"/>
</dbReference>